<dbReference type="OrthoDB" id="5417887at2759"/>
<sequence>MELFQATTRYATTGVTPPPKVDNRRRFKNFIERINKRQWEFLSDAIHAKLSYNKHDMSLYEFSQLLKREFAPRANITMDLVTTVGGGDDHDGPVAARLRVKTVVMEAPYIASAARQQLEYARHIFAHFVDNKISDIYDISEEDHKQTQTQGILPLPSLRPPPPRVSINLQQFYMDYIACINSGKMAQDLHRFCRPSGVVWNGTKLTIQQYGDMLQDSMEAISGLHFHVHTLAVDESRQQLAARIEFTGTPVKPHAGGIPNGRPVFFAEHVFYWLEQGKISDVLSIVDWGDYRAQLAC</sequence>
<evidence type="ECO:0000313" key="3">
    <source>
        <dbReference type="Proteomes" id="UP000078237"/>
    </source>
</evidence>
<dbReference type="InterPro" id="IPR009959">
    <property type="entry name" value="Cyclase_SnoaL-like"/>
</dbReference>
<evidence type="ECO:0000313" key="2">
    <source>
        <dbReference type="EMBL" id="KXX82946.1"/>
    </source>
</evidence>
<reference evidence="2 3" key="3">
    <citation type="submission" date="2016-01" db="EMBL/GenBank/DDBJ databases">
        <title>Madurella mycetomatis genome sequencing.</title>
        <authorList>
            <person name="Van De Sande W."/>
        </authorList>
    </citation>
    <scope>NUCLEOTIDE SEQUENCE [LARGE SCALE GENOMIC DNA]</scope>
    <source>
        <strain evidence="2">Mm55</strain>
        <strain evidence="3">mm55</strain>
    </source>
</reference>
<dbReference type="AlphaFoldDB" id="A0A175WGX9"/>
<dbReference type="GO" id="GO:0030638">
    <property type="term" value="P:polyketide metabolic process"/>
    <property type="evidence" value="ECO:0007669"/>
    <property type="project" value="InterPro"/>
</dbReference>
<dbReference type="Pfam" id="PF07366">
    <property type="entry name" value="SnoaL"/>
    <property type="match status" value="1"/>
</dbReference>
<reference evidence="2" key="2">
    <citation type="submission" date="2015-06" db="EMBL/GenBank/DDBJ databases">
        <authorList>
            <person name="Hoefler B.C."/>
            <person name="Straight P.D."/>
        </authorList>
    </citation>
    <scope>NUCLEOTIDE SEQUENCE [LARGE SCALE GENOMIC DNA]</scope>
    <source>
        <strain evidence="2">Mm55</strain>
    </source>
</reference>
<keyword evidence="3" id="KW-1185">Reference proteome</keyword>
<proteinExistence type="predicted"/>
<dbReference type="EMBL" id="LCTW02000070">
    <property type="protein sequence ID" value="KXX80057.1"/>
    <property type="molecule type" value="Genomic_DNA"/>
</dbReference>
<dbReference type="VEuPathDB" id="FungiDB:MMYC01_204993"/>
<dbReference type="STRING" id="100816.A0A175WGX9"/>
<gene>
    <name evidence="2" type="ORF">MMYC01_200608</name>
    <name evidence="1" type="ORF">MMYC01_204993</name>
</gene>
<name>A0A175WGX9_9PEZI</name>
<comment type="caution">
    <text evidence="2">The sequence shown here is derived from an EMBL/GenBank/DDBJ whole genome shotgun (WGS) entry which is preliminary data.</text>
</comment>
<reference evidence="3" key="1">
    <citation type="submission" date="2015-06" db="EMBL/GenBank/DDBJ databases">
        <authorList>
            <person name="van de Sande W.W.J."/>
        </authorList>
    </citation>
    <scope>NUCLEOTIDE SEQUENCE [LARGE SCALE GENOMIC DNA]</scope>
    <source>
        <strain evidence="3">mm55</strain>
    </source>
</reference>
<dbReference type="Proteomes" id="UP000078237">
    <property type="component" value="Unassembled WGS sequence"/>
</dbReference>
<organism evidence="2 3">
    <name type="scientific">Madurella mycetomatis</name>
    <dbReference type="NCBI Taxonomy" id="100816"/>
    <lineage>
        <taxon>Eukaryota</taxon>
        <taxon>Fungi</taxon>
        <taxon>Dikarya</taxon>
        <taxon>Ascomycota</taxon>
        <taxon>Pezizomycotina</taxon>
        <taxon>Sordariomycetes</taxon>
        <taxon>Sordariomycetidae</taxon>
        <taxon>Sordariales</taxon>
        <taxon>Sordariales incertae sedis</taxon>
        <taxon>Madurella</taxon>
    </lineage>
</organism>
<protein>
    <submittedName>
        <fullName evidence="2">Uncharacterized protein</fullName>
    </submittedName>
</protein>
<dbReference type="EMBL" id="LCTW02000006">
    <property type="protein sequence ID" value="KXX82946.1"/>
    <property type="molecule type" value="Genomic_DNA"/>
</dbReference>
<evidence type="ECO:0000313" key="1">
    <source>
        <dbReference type="EMBL" id="KXX80057.1"/>
    </source>
</evidence>
<dbReference type="InterPro" id="IPR032710">
    <property type="entry name" value="NTF2-like_dom_sf"/>
</dbReference>
<accession>A0A175WGX9</accession>
<dbReference type="SUPFAM" id="SSF54427">
    <property type="entry name" value="NTF2-like"/>
    <property type="match status" value="1"/>
</dbReference>
<dbReference type="VEuPathDB" id="FungiDB:MMYC01_200608"/>
<dbReference type="Gene3D" id="3.10.450.50">
    <property type="match status" value="2"/>
</dbReference>